<reference evidence="1 3" key="1">
    <citation type="journal article" date="2017" name="Nature">
        <title>The sunflower genome provides insights into oil metabolism, flowering and Asterid evolution.</title>
        <authorList>
            <person name="Badouin H."/>
            <person name="Gouzy J."/>
            <person name="Grassa C.J."/>
            <person name="Murat F."/>
            <person name="Staton S.E."/>
            <person name="Cottret L."/>
            <person name="Lelandais-Briere C."/>
            <person name="Owens G.L."/>
            <person name="Carrere S."/>
            <person name="Mayjonade B."/>
            <person name="Legrand L."/>
            <person name="Gill N."/>
            <person name="Kane N.C."/>
            <person name="Bowers J.E."/>
            <person name="Hubner S."/>
            <person name="Bellec A."/>
            <person name="Berard A."/>
            <person name="Berges H."/>
            <person name="Blanchet N."/>
            <person name="Boniface M.C."/>
            <person name="Brunel D."/>
            <person name="Catrice O."/>
            <person name="Chaidir N."/>
            <person name="Claudel C."/>
            <person name="Donnadieu C."/>
            <person name="Faraut T."/>
            <person name="Fievet G."/>
            <person name="Helmstetter N."/>
            <person name="King M."/>
            <person name="Knapp S.J."/>
            <person name="Lai Z."/>
            <person name="Le Paslier M.C."/>
            <person name="Lippi Y."/>
            <person name="Lorenzon L."/>
            <person name="Mandel J.R."/>
            <person name="Marage G."/>
            <person name="Marchand G."/>
            <person name="Marquand E."/>
            <person name="Bret-Mestries E."/>
            <person name="Morien E."/>
            <person name="Nambeesan S."/>
            <person name="Nguyen T."/>
            <person name="Pegot-Espagnet P."/>
            <person name="Pouilly N."/>
            <person name="Raftis F."/>
            <person name="Sallet E."/>
            <person name="Schiex T."/>
            <person name="Thomas J."/>
            <person name="Vandecasteele C."/>
            <person name="Vares D."/>
            <person name="Vear F."/>
            <person name="Vautrin S."/>
            <person name="Crespi M."/>
            <person name="Mangin B."/>
            <person name="Burke J.M."/>
            <person name="Salse J."/>
            <person name="Munos S."/>
            <person name="Vincourt P."/>
            <person name="Rieseberg L.H."/>
            <person name="Langlade N.B."/>
        </authorList>
    </citation>
    <scope>NUCLEOTIDE SEQUENCE [LARGE SCALE GENOMIC DNA]</scope>
    <source>
        <strain evidence="3">cv. SF193</strain>
        <tissue evidence="1">Leaves</tissue>
    </source>
</reference>
<keyword evidence="3" id="KW-1185">Reference proteome</keyword>
<organism evidence="2 3">
    <name type="scientific">Helianthus annuus</name>
    <name type="common">Common sunflower</name>
    <dbReference type="NCBI Taxonomy" id="4232"/>
    <lineage>
        <taxon>Eukaryota</taxon>
        <taxon>Viridiplantae</taxon>
        <taxon>Streptophyta</taxon>
        <taxon>Embryophyta</taxon>
        <taxon>Tracheophyta</taxon>
        <taxon>Spermatophyta</taxon>
        <taxon>Magnoliopsida</taxon>
        <taxon>eudicotyledons</taxon>
        <taxon>Gunneridae</taxon>
        <taxon>Pentapetalae</taxon>
        <taxon>asterids</taxon>
        <taxon>campanulids</taxon>
        <taxon>Asterales</taxon>
        <taxon>Asteraceae</taxon>
        <taxon>Asteroideae</taxon>
        <taxon>Heliantheae alliance</taxon>
        <taxon>Heliantheae</taxon>
        <taxon>Helianthus</taxon>
    </lineage>
</organism>
<evidence type="ECO:0000313" key="3">
    <source>
        <dbReference type="Proteomes" id="UP000215914"/>
    </source>
</evidence>
<gene>
    <name evidence="2" type="ORF">HannXRQ_Chr17g0570471</name>
    <name evidence="1" type="ORF">HanXRQr2_Chr17g0830491</name>
</gene>
<dbReference type="Proteomes" id="UP000215914">
    <property type="component" value="Chromosome 17"/>
</dbReference>
<dbReference type="Gramene" id="mRNA:HanXRQr2_Chr17g0830491">
    <property type="protein sequence ID" value="CDS:HanXRQr2_Chr17g0830491.1"/>
    <property type="gene ID" value="HanXRQr2_Chr17g0830491"/>
</dbReference>
<accession>A0A251RVD6</accession>
<name>A0A251RVD6_HELAN</name>
<dbReference type="InParanoid" id="A0A251RVD6"/>
<protein>
    <submittedName>
        <fullName evidence="2">Uncharacterized protein</fullName>
    </submittedName>
</protein>
<dbReference type="EMBL" id="CM007906">
    <property type="protein sequence ID" value="OTF88200.1"/>
    <property type="molecule type" value="Genomic_DNA"/>
</dbReference>
<dbReference type="EMBL" id="MNCJ02000332">
    <property type="protein sequence ID" value="KAF5757761.1"/>
    <property type="molecule type" value="Genomic_DNA"/>
</dbReference>
<reference evidence="2" key="2">
    <citation type="submission" date="2017-02" db="EMBL/GenBank/DDBJ databases">
        <title>Sunflower complete genome.</title>
        <authorList>
            <person name="Langlade N."/>
            <person name="Munos S."/>
        </authorList>
    </citation>
    <scope>NUCLEOTIDE SEQUENCE [LARGE SCALE GENOMIC DNA]</scope>
    <source>
        <tissue evidence="2">Leaves</tissue>
    </source>
</reference>
<evidence type="ECO:0000313" key="1">
    <source>
        <dbReference type="EMBL" id="KAF5757761.1"/>
    </source>
</evidence>
<sequence length="104" mass="11959">MMEDGVRNSFTKLYTIRAPDARIKGVREFRKSGEPVIEVIEDDRKAISLVVYEPNLKRISNLGISRGTNYVGQFFVHSYMETLLLLDQPSLTIFDDGKRYVESL</sequence>
<evidence type="ECO:0000313" key="2">
    <source>
        <dbReference type="EMBL" id="OTF88200.1"/>
    </source>
</evidence>
<reference evidence="1" key="3">
    <citation type="submission" date="2020-06" db="EMBL/GenBank/DDBJ databases">
        <title>Helianthus annuus Genome sequencing and assembly Release 2.</title>
        <authorList>
            <person name="Gouzy J."/>
            <person name="Langlade N."/>
            <person name="Munos S."/>
        </authorList>
    </citation>
    <scope>NUCLEOTIDE SEQUENCE</scope>
    <source>
        <tissue evidence="1">Leaves</tissue>
    </source>
</reference>
<dbReference type="AlphaFoldDB" id="A0A251RVD6"/>
<proteinExistence type="predicted"/>